<reference evidence="1" key="1">
    <citation type="submission" date="2022-08" db="EMBL/GenBank/DDBJ databases">
        <authorList>
            <person name="Kallberg Y."/>
            <person name="Tangrot J."/>
            <person name="Rosling A."/>
        </authorList>
    </citation>
    <scope>NUCLEOTIDE SEQUENCE</scope>
    <source>
        <strain evidence="1">Wild A</strain>
    </source>
</reference>
<accession>A0A9W4T903</accession>
<evidence type="ECO:0000313" key="1">
    <source>
        <dbReference type="EMBL" id="CAI2196266.1"/>
    </source>
</evidence>
<evidence type="ECO:0000313" key="2">
    <source>
        <dbReference type="Proteomes" id="UP001153678"/>
    </source>
</evidence>
<dbReference type="AlphaFoldDB" id="A0A9W4T903"/>
<dbReference type="Proteomes" id="UP001153678">
    <property type="component" value="Unassembled WGS sequence"/>
</dbReference>
<feature type="non-terminal residue" evidence="1">
    <location>
        <position position="1"/>
    </location>
</feature>
<comment type="caution">
    <text evidence="1">The sequence shown here is derived from an EMBL/GenBank/DDBJ whole genome shotgun (WGS) entry which is preliminary data.</text>
</comment>
<name>A0A9W4T903_9GLOM</name>
<keyword evidence="2" id="KW-1185">Reference proteome</keyword>
<organism evidence="1 2">
    <name type="scientific">Funneliformis geosporum</name>
    <dbReference type="NCBI Taxonomy" id="1117311"/>
    <lineage>
        <taxon>Eukaryota</taxon>
        <taxon>Fungi</taxon>
        <taxon>Fungi incertae sedis</taxon>
        <taxon>Mucoromycota</taxon>
        <taxon>Glomeromycotina</taxon>
        <taxon>Glomeromycetes</taxon>
        <taxon>Glomerales</taxon>
        <taxon>Glomeraceae</taxon>
        <taxon>Funneliformis</taxon>
    </lineage>
</organism>
<feature type="non-terminal residue" evidence="1">
    <location>
        <position position="69"/>
    </location>
</feature>
<protein>
    <submittedName>
        <fullName evidence="1">8850_t:CDS:1</fullName>
    </submittedName>
</protein>
<gene>
    <name evidence="1" type="ORF">FWILDA_LOCUS17492</name>
</gene>
<sequence>DESDDSIMNINDVSLENEKILNSIEMNDESLYEDLFPPVEKLLLSDDYSNNFENIISENSIINQDILEL</sequence>
<proteinExistence type="predicted"/>
<dbReference type="EMBL" id="CAMKVN010013952">
    <property type="protein sequence ID" value="CAI2196266.1"/>
    <property type="molecule type" value="Genomic_DNA"/>
</dbReference>